<dbReference type="PANTHER" id="PTHR45661">
    <property type="entry name" value="SURFACE ANTIGEN"/>
    <property type="match status" value="1"/>
</dbReference>
<sequence length="287" mass="31639">MAQVHLDNSLIATLDESNLTAQIVESPDAKGDVVVPKAVQHQSKQYIITSIEDCAFVDNTNIKSLSFAADSAVRRIGGSVFMSSSISSIKLPPSIEELAVDWCYLTRELVHLELPSNIKHLKYVDGNYLIGGDQFDTLLFVRRNFEGKFVVPSGIKKIGNSAFYGCTKLTSVSYASPCVIEKFDMYAFCECSSLTSIQDVPPTLTEVDNQCFMDATSLSDIKFLGENVVLGDNSFYQCYQLKNVSFPNAKHVTIGIEAFHDAEDVNVVTPPGVTAEYRKPIVQDYSD</sequence>
<reference evidence="1 2" key="1">
    <citation type="submission" date="2024-04" db="EMBL/GenBank/DDBJ databases">
        <title>Tritrichomonas musculus Genome.</title>
        <authorList>
            <person name="Alves-Ferreira E."/>
            <person name="Grigg M."/>
            <person name="Lorenzi H."/>
            <person name="Galac M."/>
        </authorList>
    </citation>
    <scope>NUCLEOTIDE SEQUENCE [LARGE SCALE GENOMIC DNA]</scope>
    <source>
        <strain evidence="1 2">EAF2021</strain>
    </source>
</reference>
<name>A0ABR2KUX7_9EUKA</name>
<comment type="caution">
    <text evidence="1">The sequence shown here is derived from an EMBL/GenBank/DDBJ whole genome shotgun (WGS) entry which is preliminary data.</text>
</comment>
<evidence type="ECO:0008006" key="3">
    <source>
        <dbReference type="Google" id="ProtNLM"/>
    </source>
</evidence>
<proteinExistence type="predicted"/>
<dbReference type="Gene3D" id="3.80.10.10">
    <property type="entry name" value="Ribonuclease Inhibitor"/>
    <property type="match status" value="1"/>
</dbReference>
<keyword evidence="2" id="KW-1185">Reference proteome</keyword>
<organism evidence="1 2">
    <name type="scientific">Tritrichomonas musculus</name>
    <dbReference type="NCBI Taxonomy" id="1915356"/>
    <lineage>
        <taxon>Eukaryota</taxon>
        <taxon>Metamonada</taxon>
        <taxon>Parabasalia</taxon>
        <taxon>Tritrichomonadida</taxon>
        <taxon>Tritrichomonadidae</taxon>
        <taxon>Tritrichomonas</taxon>
    </lineage>
</organism>
<dbReference type="InterPro" id="IPR053139">
    <property type="entry name" value="Surface_bspA-like"/>
</dbReference>
<accession>A0ABR2KUX7</accession>
<dbReference type="SUPFAM" id="SSF52058">
    <property type="entry name" value="L domain-like"/>
    <property type="match status" value="1"/>
</dbReference>
<protein>
    <recommendedName>
        <fullName evidence="3">Surface antigen BspA-like</fullName>
    </recommendedName>
</protein>
<dbReference type="PANTHER" id="PTHR45661:SF3">
    <property type="entry name" value="IG-LIKE DOMAIN-CONTAINING PROTEIN"/>
    <property type="match status" value="1"/>
</dbReference>
<dbReference type="InterPro" id="IPR026906">
    <property type="entry name" value="LRR_5"/>
</dbReference>
<dbReference type="Proteomes" id="UP001470230">
    <property type="component" value="Unassembled WGS sequence"/>
</dbReference>
<evidence type="ECO:0000313" key="2">
    <source>
        <dbReference type="Proteomes" id="UP001470230"/>
    </source>
</evidence>
<dbReference type="EMBL" id="JAPFFF010000003">
    <property type="protein sequence ID" value="KAK8894914.1"/>
    <property type="molecule type" value="Genomic_DNA"/>
</dbReference>
<evidence type="ECO:0000313" key="1">
    <source>
        <dbReference type="EMBL" id="KAK8894914.1"/>
    </source>
</evidence>
<dbReference type="Pfam" id="PF13306">
    <property type="entry name" value="LRR_5"/>
    <property type="match status" value="2"/>
</dbReference>
<gene>
    <name evidence="1" type="ORF">M9Y10_023355</name>
</gene>
<dbReference type="InterPro" id="IPR032675">
    <property type="entry name" value="LRR_dom_sf"/>
</dbReference>